<feature type="domain" description="Protein kinase" evidence="1">
    <location>
        <begin position="10"/>
        <end position="277"/>
    </location>
</feature>
<dbReference type="InterPro" id="IPR000719">
    <property type="entry name" value="Prot_kinase_dom"/>
</dbReference>
<dbReference type="Proteomes" id="UP000836788">
    <property type="component" value="Chromosome 2"/>
</dbReference>
<evidence type="ECO:0000313" key="2">
    <source>
        <dbReference type="EMBL" id="CAG9284717.1"/>
    </source>
</evidence>
<dbReference type="Gene3D" id="1.10.510.10">
    <property type="entry name" value="Transferase(Phosphotransferase) domain 1"/>
    <property type="match status" value="1"/>
</dbReference>
<reference evidence="2" key="1">
    <citation type="submission" date="2022-02" db="EMBL/GenBank/DDBJ databases">
        <authorList>
            <person name="Giguere J D."/>
        </authorList>
    </citation>
    <scope>NUCLEOTIDE SEQUENCE</scope>
    <source>
        <strain evidence="2">CCAP 1055/1</strain>
    </source>
</reference>
<dbReference type="AlphaFoldDB" id="A0A8J9X5M2"/>
<dbReference type="PANTHER" id="PTHR24362:SF309">
    <property type="entry name" value="PROTEIN KINASE DOMAIN-CONTAINING PROTEIN"/>
    <property type="match status" value="1"/>
</dbReference>
<accession>A0A8J9X5M2</accession>
<proteinExistence type="predicted"/>
<dbReference type="GO" id="GO:0005524">
    <property type="term" value="F:ATP binding"/>
    <property type="evidence" value="ECO:0007669"/>
    <property type="project" value="InterPro"/>
</dbReference>
<dbReference type="EMBL" id="OU594943">
    <property type="protein sequence ID" value="CAG9284717.1"/>
    <property type="molecule type" value="Genomic_DNA"/>
</dbReference>
<evidence type="ECO:0000259" key="1">
    <source>
        <dbReference type="PROSITE" id="PS50011"/>
    </source>
</evidence>
<dbReference type="PANTHER" id="PTHR24362">
    <property type="entry name" value="SERINE/THREONINE-PROTEIN KINASE NEK"/>
    <property type="match status" value="1"/>
</dbReference>
<dbReference type="SUPFAM" id="SSF56112">
    <property type="entry name" value="Protein kinase-like (PK-like)"/>
    <property type="match status" value="1"/>
</dbReference>
<name>A0A8J9X5M2_PHATR</name>
<dbReference type="Pfam" id="PF00069">
    <property type="entry name" value="Pkinase"/>
    <property type="match status" value="1"/>
</dbReference>
<organism evidence="2">
    <name type="scientific">Phaeodactylum tricornutum</name>
    <name type="common">Diatom</name>
    <dbReference type="NCBI Taxonomy" id="2850"/>
    <lineage>
        <taxon>Eukaryota</taxon>
        <taxon>Sar</taxon>
        <taxon>Stramenopiles</taxon>
        <taxon>Ochrophyta</taxon>
        <taxon>Bacillariophyta</taxon>
        <taxon>Bacillariophyceae</taxon>
        <taxon>Bacillariophycidae</taxon>
        <taxon>Naviculales</taxon>
        <taxon>Phaeodactylaceae</taxon>
        <taxon>Phaeodactylum</taxon>
    </lineage>
</organism>
<gene>
    <name evidence="2" type="ORF">PTTT1_LOCUS26806</name>
</gene>
<sequence length="281" mass="31841">MNKLIVGNKYALTDKLRESTSGKSKICEALRLNAVGQPIGKPVTMKISSNSEALERENDNYIKLDDTEGLFVRILDFLPRAETNGQHFQDKSALVMESGSEDLRSFLKTHGPLDGDELRETVRMAARCVGAVHEKKMVWTEAKAENFVVKNDGRTIKGIDLESAVRHRDNPIDFSAEACPPEFALAFLCGREPFVEMEYHFDVWSLGMVLYEIATGQHYFGCEDNMAVIAAQLRNTKQIDLSQQPINNDLKDLIAWCLQIDPVERPTLEQILQHKFLERKK</sequence>
<dbReference type="InterPro" id="IPR011009">
    <property type="entry name" value="Kinase-like_dom_sf"/>
</dbReference>
<protein>
    <recommendedName>
        <fullName evidence="1">Protein kinase domain-containing protein</fullName>
    </recommendedName>
</protein>
<dbReference type="GO" id="GO:0004672">
    <property type="term" value="F:protein kinase activity"/>
    <property type="evidence" value="ECO:0007669"/>
    <property type="project" value="InterPro"/>
</dbReference>
<dbReference type="PROSITE" id="PS50011">
    <property type="entry name" value="PROTEIN_KINASE_DOM"/>
    <property type="match status" value="1"/>
</dbReference>
<dbReference type="SMART" id="SM00220">
    <property type="entry name" value="S_TKc"/>
    <property type="match status" value="1"/>
</dbReference>